<feature type="domain" description="N-acetyltransferase" evidence="1">
    <location>
        <begin position="61"/>
        <end position="179"/>
    </location>
</feature>
<dbReference type="InterPro" id="IPR000182">
    <property type="entry name" value="GNAT_dom"/>
</dbReference>
<dbReference type="PANTHER" id="PTHR47237:SF1">
    <property type="entry name" value="SLL0310 PROTEIN"/>
    <property type="match status" value="1"/>
</dbReference>
<keyword evidence="3" id="KW-1185">Reference proteome</keyword>
<evidence type="ECO:0000313" key="2">
    <source>
        <dbReference type="EMBL" id="KAJ1355837.1"/>
    </source>
</evidence>
<dbReference type="AlphaFoldDB" id="A0AAD5MW15"/>
<dbReference type="InterPro" id="IPR052729">
    <property type="entry name" value="Acyl/Acetyltrans_Enzymes"/>
</dbReference>
<dbReference type="EMBL" id="JAHQIW010002617">
    <property type="protein sequence ID" value="KAJ1355837.1"/>
    <property type="molecule type" value="Genomic_DNA"/>
</dbReference>
<evidence type="ECO:0000313" key="3">
    <source>
        <dbReference type="Proteomes" id="UP001196413"/>
    </source>
</evidence>
<dbReference type="SUPFAM" id="SSF55729">
    <property type="entry name" value="Acyl-CoA N-acyltransferases (Nat)"/>
    <property type="match status" value="1"/>
</dbReference>
<proteinExistence type="predicted"/>
<dbReference type="Proteomes" id="UP001196413">
    <property type="component" value="Unassembled WGS sequence"/>
</dbReference>
<gene>
    <name evidence="2" type="ORF">KIN20_013392</name>
</gene>
<dbReference type="PANTHER" id="PTHR47237">
    <property type="entry name" value="SLL0310 PROTEIN"/>
    <property type="match status" value="1"/>
</dbReference>
<name>A0AAD5MW15_PARTN</name>
<protein>
    <recommendedName>
        <fullName evidence="1">N-acetyltransferase domain-containing protein</fullName>
    </recommendedName>
</protein>
<evidence type="ECO:0000259" key="1">
    <source>
        <dbReference type="PROSITE" id="PS51186"/>
    </source>
</evidence>
<dbReference type="InterPro" id="IPR016181">
    <property type="entry name" value="Acyl_CoA_acyltransferase"/>
</dbReference>
<organism evidence="2 3">
    <name type="scientific">Parelaphostrongylus tenuis</name>
    <name type="common">Meningeal worm</name>
    <dbReference type="NCBI Taxonomy" id="148309"/>
    <lineage>
        <taxon>Eukaryota</taxon>
        <taxon>Metazoa</taxon>
        <taxon>Ecdysozoa</taxon>
        <taxon>Nematoda</taxon>
        <taxon>Chromadorea</taxon>
        <taxon>Rhabditida</taxon>
        <taxon>Rhabditina</taxon>
        <taxon>Rhabditomorpha</taxon>
        <taxon>Strongyloidea</taxon>
        <taxon>Metastrongylidae</taxon>
        <taxon>Parelaphostrongylus</taxon>
    </lineage>
</organism>
<sequence>MDVINYEVVDSVLPNDRVWLEWKNLVESEGWTSDDLSVLTLTPTNPTTRIVLARKKSGKLLTIRNFKSMSRLAVFLISMPTPPLLHMYNHCFIKMVAFLDPLCGMSYDNIAYIGFYLVHPEHRGKGVGTMIWERALRRMPENYTVILRAVPYMISRYKSKDTPVEGQGLHAYEMDVEILIEIVDEHVGETYVVRKVDELTKEEYRQVEQFDLSIVKRDRSEFLRRFHDLSFTVGTVLLNTNNEVVACAAVCPTLHTDRHLFKLAPLYASSLQEAFTVIKPLIAEVKNVDCKAHFVLQMLSGTIGFELFPPLFTSVDDVSYRKCGVTLFSTAFENPLDTQRLFIPHNNSCHFDA</sequence>
<dbReference type="Gene3D" id="3.40.630.30">
    <property type="match status" value="1"/>
</dbReference>
<dbReference type="PROSITE" id="PS51186">
    <property type="entry name" value="GNAT"/>
    <property type="match status" value="1"/>
</dbReference>
<accession>A0AAD5MW15</accession>
<dbReference type="Pfam" id="PF00583">
    <property type="entry name" value="Acetyltransf_1"/>
    <property type="match status" value="1"/>
</dbReference>
<dbReference type="CDD" id="cd04301">
    <property type="entry name" value="NAT_SF"/>
    <property type="match status" value="1"/>
</dbReference>
<dbReference type="GO" id="GO:0016747">
    <property type="term" value="F:acyltransferase activity, transferring groups other than amino-acyl groups"/>
    <property type="evidence" value="ECO:0007669"/>
    <property type="project" value="InterPro"/>
</dbReference>
<reference evidence="2" key="1">
    <citation type="submission" date="2021-06" db="EMBL/GenBank/DDBJ databases">
        <title>Parelaphostrongylus tenuis whole genome reference sequence.</title>
        <authorList>
            <person name="Garwood T.J."/>
            <person name="Larsen P.A."/>
            <person name="Fountain-Jones N.M."/>
            <person name="Garbe J.R."/>
            <person name="Macchietto M.G."/>
            <person name="Kania S.A."/>
            <person name="Gerhold R.W."/>
            <person name="Richards J.E."/>
            <person name="Wolf T.M."/>
        </authorList>
    </citation>
    <scope>NUCLEOTIDE SEQUENCE</scope>
    <source>
        <strain evidence="2">MNPRO001-30</strain>
        <tissue evidence="2">Meninges</tissue>
    </source>
</reference>
<comment type="caution">
    <text evidence="2">The sequence shown here is derived from an EMBL/GenBank/DDBJ whole genome shotgun (WGS) entry which is preliminary data.</text>
</comment>